<comment type="caution">
    <text evidence="1">The sequence shown here is derived from an EMBL/GenBank/DDBJ whole genome shotgun (WGS) entry which is preliminary data.</text>
</comment>
<organism evidence="1 2">
    <name type="scientific">Halarcobacter ebronensis</name>
    <dbReference type="NCBI Taxonomy" id="1462615"/>
    <lineage>
        <taxon>Bacteria</taxon>
        <taxon>Pseudomonadati</taxon>
        <taxon>Campylobacterota</taxon>
        <taxon>Epsilonproteobacteria</taxon>
        <taxon>Campylobacterales</taxon>
        <taxon>Arcobacteraceae</taxon>
        <taxon>Halarcobacter</taxon>
    </lineage>
</organism>
<reference evidence="1 2" key="1">
    <citation type="submission" date="2017-10" db="EMBL/GenBank/DDBJ databases">
        <title>Genomics of the genus Arcobacter.</title>
        <authorList>
            <person name="Perez-Cataluna A."/>
            <person name="Figueras M.J."/>
        </authorList>
    </citation>
    <scope>NUCLEOTIDE SEQUENCE [LARGE SCALE GENOMIC DNA]</scope>
    <source>
        <strain evidence="1 2">CECT 8441</strain>
    </source>
</reference>
<proteinExistence type="predicted"/>
<gene>
    <name evidence="1" type="ORF">CRV07_06565</name>
</gene>
<dbReference type="RefSeq" id="WP_129086945.1">
    <property type="nucleotide sequence ID" value="NZ_CP053836.1"/>
</dbReference>
<sequence>MNNISRRSFIKSTSLGMTIFATQAFSQPLSTLIFDNKKQNIIDLDYVIYDKGVKRSEEFAKKMAALGTKTYEINGDISNLWSEVIRPTWGIKNDTAIAGLTTYETLFVLQKVAFDRGMVLYFNAEHKIDGKDAIHNIKTTKNQFAKIKNNLGKYSWTETLALNMNSYPYEKAQIRSDLKSVADSSANKEILYSWIIAPRVS</sequence>
<dbReference type="OrthoDB" id="5366004at2"/>
<accession>A0A4V1M0K4</accession>
<dbReference type="Proteomes" id="UP000289758">
    <property type="component" value="Unassembled WGS sequence"/>
</dbReference>
<protein>
    <submittedName>
        <fullName evidence="1">Uncharacterized protein</fullName>
    </submittedName>
</protein>
<dbReference type="EMBL" id="PDKK01000004">
    <property type="protein sequence ID" value="RXK06353.1"/>
    <property type="molecule type" value="Genomic_DNA"/>
</dbReference>
<name>A0A4V1M0K4_9BACT</name>
<evidence type="ECO:0000313" key="2">
    <source>
        <dbReference type="Proteomes" id="UP000289758"/>
    </source>
</evidence>
<keyword evidence="2" id="KW-1185">Reference proteome</keyword>
<dbReference type="AlphaFoldDB" id="A0A4V1M0K4"/>
<evidence type="ECO:0000313" key="1">
    <source>
        <dbReference type="EMBL" id="RXK06353.1"/>
    </source>
</evidence>